<protein>
    <submittedName>
        <fullName evidence="2">Uncharacterized protein</fullName>
    </submittedName>
</protein>
<keyword evidence="3" id="KW-1185">Reference proteome</keyword>
<keyword evidence="1" id="KW-1133">Transmembrane helix</keyword>
<organism evidence="2 3">
    <name type="scientific">Metarhizium anisopliae BRIP 53293</name>
    <dbReference type="NCBI Taxonomy" id="1291518"/>
    <lineage>
        <taxon>Eukaryota</taxon>
        <taxon>Fungi</taxon>
        <taxon>Dikarya</taxon>
        <taxon>Ascomycota</taxon>
        <taxon>Pezizomycotina</taxon>
        <taxon>Sordariomycetes</taxon>
        <taxon>Hypocreomycetidae</taxon>
        <taxon>Hypocreales</taxon>
        <taxon>Clavicipitaceae</taxon>
        <taxon>Metarhizium</taxon>
    </lineage>
</organism>
<dbReference type="AlphaFoldDB" id="A0A0D9NHW7"/>
<feature type="transmembrane region" description="Helical" evidence="1">
    <location>
        <begin position="21"/>
        <end position="40"/>
    </location>
</feature>
<accession>A0A0D9NHW7</accession>
<keyword evidence="1" id="KW-0472">Membrane</keyword>
<dbReference type="EMBL" id="KE384981">
    <property type="protein sequence ID" value="KJK73313.1"/>
    <property type="molecule type" value="Genomic_DNA"/>
</dbReference>
<evidence type="ECO:0000313" key="2">
    <source>
        <dbReference type="EMBL" id="KJK73313.1"/>
    </source>
</evidence>
<evidence type="ECO:0000313" key="3">
    <source>
        <dbReference type="Proteomes" id="UP000054544"/>
    </source>
</evidence>
<feature type="transmembrane region" description="Helical" evidence="1">
    <location>
        <begin position="52"/>
        <end position="70"/>
    </location>
</feature>
<sequence length="127" mass="14263">MRILAYIRQKRLKQPPGKSWVPVNIHIPFEVAGFALSFLSLSDRLSRIDYKLIQNGLFVIIGILDVVTRARRLLKIKVEKGNEEMLGLSSNVIPGDARYAMSPSKISRTDTIPSGSEIELVTRKENA</sequence>
<dbReference type="Proteomes" id="UP000054544">
    <property type="component" value="Unassembled WGS sequence"/>
</dbReference>
<keyword evidence="1" id="KW-0812">Transmembrane</keyword>
<reference evidence="3" key="1">
    <citation type="journal article" date="2014" name="BMC Genomics">
        <title>The genome sequence of the biocontrol fungus Metarhizium anisopliae and comparative genomics of Metarhizium species.</title>
        <authorList>
            <person name="Pattemore J.A."/>
            <person name="Hane J.K."/>
            <person name="Williams A.H."/>
            <person name="Wilson B.A."/>
            <person name="Stodart B.J."/>
            <person name="Ash G.J."/>
        </authorList>
    </citation>
    <scope>NUCLEOTIDE SEQUENCE [LARGE SCALE GENOMIC DNA]</scope>
    <source>
        <strain evidence="3">BRIP 53293</strain>
    </source>
</reference>
<name>A0A0D9NHW7_METAN</name>
<proteinExistence type="predicted"/>
<gene>
    <name evidence="2" type="ORF">H634G_11554</name>
</gene>
<evidence type="ECO:0000256" key="1">
    <source>
        <dbReference type="SAM" id="Phobius"/>
    </source>
</evidence>